<feature type="transmembrane region" description="Helical" evidence="7">
    <location>
        <begin position="222"/>
        <end position="243"/>
    </location>
</feature>
<keyword evidence="4 7" id="KW-1133">Transmembrane helix</keyword>
<dbReference type="PANTHER" id="PTHR23505:SF59">
    <property type="entry name" value="MAJOR FACILITATOR SUPERFAMILY PROTEIN"/>
    <property type="match status" value="1"/>
</dbReference>
<evidence type="ECO:0000256" key="6">
    <source>
        <dbReference type="ARBA" id="ARBA00024338"/>
    </source>
</evidence>
<evidence type="ECO:0000256" key="8">
    <source>
        <dbReference type="SAM" id="SignalP"/>
    </source>
</evidence>
<dbReference type="Pfam" id="PF07690">
    <property type="entry name" value="MFS_1"/>
    <property type="match status" value="1"/>
</dbReference>
<evidence type="ECO:0000256" key="1">
    <source>
        <dbReference type="ARBA" id="ARBA00004141"/>
    </source>
</evidence>
<feature type="transmembrane region" description="Helical" evidence="7">
    <location>
        <begin position="100"/>
        <end position="121"/>
    </location>
</feature>
<keyword evidence="2" id="KW-0813">Transport</keyword>
<name>A0A921S5K6_SORBI</name>
<evidence type="ECO:0000313" key="10">
    <source>
        <dbReference type="EMBL" id="KAG0552106.1"/>
    </source>
</evidence>
<dbReference type="FunFam" id="1.20.1250.20:FF:000520">
    <property type="entry name" value="Major facilitator superfamily protein"/>
    <property type="match status" value="1"/>
</dbReference>
<evidence type="ECO:0000256" key="5">
    <source>
        <dbReference type="ARBA" id="ARBA00023136"/>
    </source>
</evidence>
<dbReference type="GO" id="GO:0022857">
    <property type="term" value="F:transmembrane transporter activity"/>
    <property type="evidence" value="ECO:0007669"/>
    <property type="project" value="InterPro"/>
</dbReference>
<protein>
    <recommendedName>
        <fullName evidence="9">Major facilitator superfamily (MFS) profile domain-containing protein</fullName>
    </recommendedName>
</protein>
<sequence>MGSSAAQRRRRQWTLALVTAAALLERADEALLPAVYKEVGEALRVTPTALGSLTLCRALVQAVCYPLASYDRARVVAAGAFLWAVATLLVGASGTFLQMALARGFNGVGLALVVPAIYSLVADYSDDGTRGTAFGWVVMAQSMGHVAGNTLGVLLAATSFLGVPGWWLAFYALALVSASIAAVTWLLGADPRPVSVKATAAATLAQLAREAKDVVKVPTFQIIVAQGVAGSVPWSALSFAAMWLELVGFTHWQTTVITNLNNLANALGALFAGFVGDPVALRYPNTGRIALAQVCTASSVPLAAVLLLALPDNPSAGAAYAATFFILGFVMPWCPVCTNNPIFAEIVPEKARTTVYALDRCFETVFASFAPPLVGILAERVFGYQPAASGTSVDADRENAAALGKAVFAEIAVPVAVCCLTYTGLYWTYPADRQHAQTAALQAAGDQDCDCEASLVAHAAGDEGLNQALLAGTTME</sequence>
<dbReference type="InterPro" id="IPR011701">
    <property type="entry name" value="MFS"/>
</dbReference>
<feature type="domain" description="Major facilitator superfamily (MFS) profile" evidence="9">
    <location>
        <begin position="1"/>
        <end position="433"/>
    </location>
</feature>
<proteinExistence type="inferred from homology"/>
<dbReference type="PROSITE" id="PS50850">
    <property type="entry name" value="MFS"/>
    <property type="match status" value="1"/>
</dbReference>
<feature type="transmembrane region" description="Helical" evidence="7">
    <location>
        <begin position="133"/>
        <end position="160"/>
    </location>
</feature>
<dbReference type="AlphaFoldDB" id="A0A921S5K6"/>
<feature type="signal peptide" evidence="8">
    <location>
        <begin position="1"/>
        <end position="29"/>
    </location>
</feature>
<organism evidence="10 11">
    <name type="scientific">Sorghum bicolor</name>
    <name type="common">Sorghum</name>
    <name type="synonym">Sorghum vulgare</name>
    <dbReference type="NCBI Taxonomy" id="4558"/>
    <lineage>
        <taxon>Eukaryota</taxon>
        <taxon>Viridiplantae</taxon>
        <taxon>Streptophyta</taxon>
        <taxon>Embryophyta</taxon>
        <taxon>Tracheophyta</taxon>
        <taxon>Spermatophyta</taxon>
        <taxon>Magnoliopsida</taxon>
        <taxon>Liliopsida</taxon>
        <taxon>Poales</taxon>
        <taxon>Poaceae</taxon>
        <taxon>PACMAD clade</taxon>
        <taxon>Panicoideae</taxon>
        <taxon>Andropogonodae</taxon>
        <taxon>Andropogoneae</taxon>
        <taxon>Sorghinae</taxon>
        <taxon>Sorghum</taxon>
    </lineage>
</organism>
<keyword evidence="8" id="KW-0732">Signal</keyword>
<evidence type="ECO:0000256" key="3">
    <source>
        <dbReference type="ARBA" id="ARBA00022692"/>
    </source>
</evidence>
<dbReference type="PANTHER" id="PTHR23505">
    <property type="entry name" value="SPINSTER"/>
    <property type="match status" value="1"/>
</dbReference>
<dbReference type="GO" id="GO:0016020">
    <property type="term" value="C:membrane"/>
    <property type="evidence" value="ECO:0007669"/>
    <property type="project" value="UniProtKB-SubCell"/>
</dbReference>
<reference evidence="10" key="2">
    <citation type="submission" date="2020-10" db="EMBL/GenBank/DDBJ databases">
        <authorList>
            <person name="Cooper E.A."/>
            <person name="Brenton Z.W."/>
            <person name="Flinn B.S."/>
            <person name="Jenkins J."/>
            <person name="Shu S."/>
            <person name="Flowers D."/>
            <person name="Luo F."/>
            <person name="Wang Y."/>
            <person name="Xia P."/>
            <person name="Barry K."/>
            <person name="Daum C."/>
            <person name="Lipzen A."/>
            <person name="Yoshinaga Y."/>
            <person name="Schmutz J."/>
            <person name="Saski C."/>
            <person name="Vermerris W."/>
            <person name="Kresovich S."/>
        </authorList>
    </citation>
    <scope>NUCLEOTIDE SEQUENCE</scope>
</reference>
<reference evidence="10" key="1">
    <citation type="journal article" date="2019" name="BMC Genomics">
        <title>A new reference genome for Sorghum bicolor reveals high levels of sequence similarity between sweet and grain genotypes: implications for the genetics of sugar metabolism.</title>
        <authorList>
            <person name="Cooper E.A."/>
            <person name="Brenton Z.W."/>
            <person name="Flinn B.S."/>
            <person name="Jenkins J."/>
            <person name="Shu S."/>
            <person name="Flowers D."/>
            <person name="Luo F."/>
            <person name="Wang Y."/>
            <person name="Xia P."/>
            <person name="Barry K."/>
            <person name="Daum C."/>
            <person name="Lipzen A."/>
            <person name="Yoshinaga Y."/>
            <person name="Schmutz J."/>
            <person name="Saski C."/>
            <person name="Vermerris W."/>
            <person name="Kresovich S."/>
        </authorList>
    </citation>
    <scope>NUCLEOTIDE SEQUENCE</scope>
</reference>
<evidence type="ECO:0000256" key="7">
    <source>
        <dbReference type="SAM" id="Phobius"/>
    </source>
</evidence>
<feature type="transmembrane region" description="Helical" evidence="7">
    <location>
        <begin position="290"/>
        <end position="310"/>
    </location>
</feature>
<comment type="similarity">
    <text evidence="6">Belongs to the major facilitator superfamily. Spinster (TC 2.A.1.49) family.</text>
</comment>
<dbReference type="Gene3D" id="1.20.1250.20">
    <property type="entry name" value="MFS general substrate transporter like domains"/>
    <property type="match status" value="1"/>
</dbReference>
<comment type="subcellular location">
    <subcellularLocation>
        <location evidence="1">Membrane</location>
        <topology evidence="1">Multi-pass membrane protein</topology>
    </subcellularLocation>
</comment>
<feature type="transmembrane region" description="Helical" evidence="7">
    <location>
        <begin position="316"/>
        <end position="334"/>
    </location>
</feature>
<comment type="caution">
    <text evidence="10">The sequence shown here is derived from an EMBL/GenBank/DDBJ whole genome shotgun (WGS) entry which is preliminary data.</text>
</comment>
<dbReference type="InterPro" id="IPR036259">
    <property type="entry name" value="MFS_trans_sf"/>
</dbReference>
<evidence type="ECO:0000313" key="11">
    <source>
        <dbReference type="Proteomes" id="UP000807115"/>
    </source>
</evidence>
<dbReference type="Proteomes" id="UP000807115">
    <property type="component" value="Chromosome 1"/>
</dbReference>
<dbReference type="EMBL" id="CM027680">
    <property type="protein sequence ID" value="KAG0552106.1"/>
    <property type="molecule type" value="Genomic_DNA"/>
</dbReference>
<evidence type="ECO:0000256" key="4">
    <source>
        <dbReference type="ARBA" id="ARBA00022989"/>
    </source>
</evidence>
<feature type="chain" id="PRO_5037540693" description="Major facilitator superfamily (MFS) profile domain-containing protein" evidence="8">
    <location>
        <begin position="30"/>
        <end position="476"/>
    </location>
</feature>
<dbReference type="InterPro" id="IPR020846">
    <property type="entry name" value="MFS_dom"/>
</dbReference>
<keyword evidence="5 7" id="KW-0472">Membrane</keyword>
<accession>A0A921S5K6</accession>
<dbReference type="InterPro" id="IPR044770">
    <property type="entry name" value="MFS_spinster-like"/>
</dbReference>
<feature type="transmembrane region" description="Helical" evidence="7">
    <location>
        <begin position="166"/>
        <end position="187"/>
    </location>
</feature>
<evidence type="ECO:0000259" key="9">
    <source>
        <dbReference type="PROSITE" id="PS50850"/>
    </source>
</evidence>
<keyword evidence="3 7" id="KW-0812">Transmembrane</keyword>
<feature type="transmembrane region" description="Helical" evidence="7">
    <location>
        <begin position="263"/>
        <end position="283"/>
    </location>
</feature>
<feature type="transmembrane region" description="Helical" evidence="7">
    <location>
        <begin position="75"/>
        <end position="94"/>
    </location>
</feature>
<gene>
    <name evidence="10" type="ORF">BDA96_01G480400</name>
</gene>
<evidence type="ECO:0000256" key="2">
    <source>
        <dbReference type="ARBA" id="ARBA00022448"/>
    </source>
</evidence>
<dbReference type="SUPFAM" id="SSF103473">
    <property type="entry name" value="MFS general substrate transporter"/>
    <property type="match status" value="1"/>
</dbReference>